<keyword evidence="2" id="KW-1185">Reference proteome</keyword>
<comment type="caution">
    <text evidence="1">The sequence shown here is derived from an EMBL/GenBank/DDBJ whole genome shotgun (WGS) entry which is preliminary data.</text>
</comment>
<gene>
    <name evidence="1" type="ORF">QE152_g31377</name>
</gene>
<reference evidence="1 2" key="1">
    <citation type="journal article" date="2024" name="BMC Genomics">
        <title>De novo assembly and annotation of Popillia japonica's genome with initial clues to its potential as an invasive pest.</title>
        <authorList>
            <person name="Cucini C."/>
            <person name="Boschi S."/>
            <person name="Funari R."/>
            <person name="Cardaioli E."/>
            <person name="Iannotti N."/>
            <person name="Marturano G."/>
            <person name="Paoli F."/>
            <person name="Bruttini M."/>
            <person name="Carapelli A."/>
            <person name="Frati F."/>
            <person name="Nardi F."/>
        </authorList>
    </citation>
    <scope>NUCLEOTIDE SEQUENCE [LARGE SCALE GENOMIC DNA]</scope>
    <source>
        <strain evidence="1">DMR45628</strain>
    </source>
</reference>
<organism evidence="1 2">
    <name type="scientific">Popillia japonica</name>
    <name type="common">Japanese beetle</name>
    <dbReference type="NCBI Taxonomy" id="7064"/>
    <lineage>
        <taxon>Eukaryota</taxon>
        <taxon>Metazoa</taxon>
        <taxon>Ecdysozoa</taxon>
        <taxon>Arthropoda</taxon>
        <taxon>Hexapoda</taxon>
        <taxon>Insecta</taxon>
        <taxon>Pterygota</taxon>
        <taxon>Neoptera</taxon>
        <taxon>Endopterygota</taxon>
        <taxon>Coleoptera</taxon>
        <taxon>Polyphaga</taxon>
        <taxon>Scarabaeiformia</taxon>
        <taxon>Scarabaeidae</taxon>
        <taxon>Rutelinae</taxon>
        <taxon>Popillia</taxon>
    </lineage>
</organism>
<accession>A0AAW1J1Z7</accession>
<evidence type="ECO:0000313" key="2">
    <source>
        <dbReference type="Proteomes" id="UP001458880"/>
    </source>
</evidence>
<evidence type="ECO:0008006" key="3">
    <source>
        <dbReference type="Google" id="ProtNLM"/>
    </source>
</evidence>
<protein>
    <recommendedName>
        <fullName evidence="3">Transmembrane protein</fullName>
    </recommendedName>
</protein>
<dbReference type="Proteomes" id="UP001458880">
    <property type="component" value="Unassembled WGS sequence"/>
</dbReference>
<name>A0AAW1J1Z7_POPJA</name>
<sequence length="77" mass="7975">MALFVVECVAESMIEYKVVVVVGSVLLAGNVIVIEYKVVVVVGSVLLAGNVIVAEYKTVFGIALGGGRNVIGVYNCG</sequence>
<evidence type="ECO:0000313" key="1">
    <source>
        <dbReference type="EMBL" id="KAK9696732.1"/>
    </source>
</evidence>
<proteinExistence type="predicted"/>
<dbReference type="EMBL" id="JASPKY010000443">
    <property type="protein sequence ID" value="KAK9696732.1"/>
    <property type="molecule type" value="Genomic_DNA"/>
</dbReference>
<dbReference type="AlphaFoldDB" id="A0AAW1J1Z7"/>